<dbReference type="PANTHER" id="PTHR30592:SF4">
    <property type="entry name" value="SULFUR CARRIER PROTEIN FDHD"/>
    <property type="match status" value="1"/>
</dbReference>
<feature type="active site" description="Cysteine persulfide intermediate" evidence="1">
    <location>
        <position position="122"/>
    </location>
</feature>
<dbReference type="Pfam" id="PF02634">
    <property type="entry name" value="FdhD-NarQ"/>
    <property type="match status" value="1"/>
</dbReference>
<sequence length="289" mass="31663">MPTSIQITNASIPSTVEITATNEHGEQVSVQISGEHPLTLYFDKKELLTLMTLGAQPEALALGWLRNQRLVNDPSEIAAIHVDWETESVAVTSTTLQETGSSIWETTEKAQKLEKKTTTSGCGQGTVFGDLMEDLDKVQLSNAYNLSQEVLYSVMDQVRKHESIYKQAGAVHGCALCSNSGANRGEILLFVEDVGRHNAVDAIAGQMWLHGMSGDDKIFYTTGRLTSEMVIKCAQMGIPVLVSRSGLTQMGHEIAQKLNITMLGRCQGKHYLLYTGAHRFNTLNDAQYA</sequence>
<keyword evidence="3" id="KW-1185">Reference proteome</keyword>
<proteinExistence type="inferred from homology"/>
<dbReference type="RefSeq" id="WP_130556489.1">
    <property type="nucleotide sequence ID" value="NZ_AP028947.1"/>
</dbReference>
<evidence type="ECO:0000313" key="3">
    <source>
        <dbReference type="Proteomes" id="UP001329151"/>
    </source>
</evidence>
<evidence type="ECO:0000313" key="2">
    <source>
        <dbReference type="EMBL" id="BET26003.1"/>
    </source>
</evidence>
<protein>
    <recommendedName>
        <fullName evidence="1">Sulfur carrier protein FdhD</fullName>
    </recommendedName>
</protein>
<accession>A0AA86J0R6</accession>
<comment type="function">
    <text evidence="1">Required for formate dehydrogenase (FDH) activity. Acts as a sulfur carrier protein that transfers sulfur from IscS to the molybdenum cofactor prior to its insertion into FDH.</text>
</comment>
<dbReference type="GO" id="GO:0097163">
    <property type="term" value="F:sulfur carrier activity"/>
    <property type="evidence" value="ECO:0007669"/>
    <property type="project" value="UniProtKB-UniRule"/>
</dbReference>
<dbReference type="AlphaFoldDB" id="A0AA86J0R6"/>
<gene>
    <name evidence="1" type="primary">fdhD</name>
    <name evidence="2" type="ORF">RGQ30_15040</name>
</gene>
<organism evidence="2 3">
    <name type="scientific">Limnobacter thiooxidans</name>
    <dbReference type="NCBI Taxonomy" id="131080"/>
    <lineage>
        <taxon>Bacteria</taxon>
        <taxon>Pseudomonadati</taxon>
        <taxon>Pseudomonadota</taxon>
        <taxon>Betaproteobacteria</taxon>
        <taxon>Burkholderiales</taxon>
        <taxon>Burkholderiaceae</taxon>
        <taxon>Limnobacter</taxon>
    </lineage>
</organism>
<evidence type="ECO:0000256" key="1">
    <source>
        <dbReference type="HAMAP-Rule" id="MF_00187"/>
    </source>
</evidence>
<keyword evidence="1" id="KW-0501">Molybdenum cofactor biosynthesis</keyword>
<comment type="subcellular location">
    <subcellularLocation>
        <location evidence="1">Cytoplasm</location>
    </subcellularLocation>
</comment>
<dbReference type="PANTHER" id="PTHR30592">
    <property type="entry name" value="FORMATE DEHYDROGENASE"/>
    <property type="match status" value="1"/>
</dbReference>
<comment type="similarity">
    <text evidence="1">Belongs to the FdhD family.</text>
</comment>
<dbReference type="GO" id="GO:0016783">
    <property type="term" value="F:sulfurtransferase activity"/>
    <property type="evidence" value="ECO:0007669"/>
    <property type="project" value="InterPro"/>
</dbReference>
<dbReference type="HAMAP" id="MF_00187">
    <property type="entry name" value="FdhD"/>
    <property type="match status" value="1"/>
</dbReference>
<name>A0AA86J0R6_9BURK</name>
<dbReference type="SUPFAM" id="SSF53927">
    <property type="entry name" value="Cytidine deaminase-like"/>
    <property type="match status" value="1"/>
</dbReference>
<keyword evidence="1" id="KW-0963">Cytoplasm</keyword>
<dbReference type="Gene3D" id="3.10.20.10">
    <property type="match status" value="1"/>
</dbReference>
<dbReference type="InterPro" id="IPR016193">
    <property type="entry name" value="Cytidine_deaminase-like"/>
</dbReference>
<dbReference type="Gene3D" id="3.40.140.10">
    <property type="entry name" value="Cytidine Deaminase, domain 2"/>
    <property type="match status" value="1"/>
</dbReference>
<dbReference type="PIRSF" id="PIRSF015626">
    <property type="entry name" value="FdhD"/>
    <property type="match status" value="1"/>
</dbReference>
<dbReference type="Proteomes" id="UP001329151">
    <property type="component" value="Chromosome"/>
</dbReference>
<dbReference type="GO" id="GO:0006777">
    <property type="term" value="P:Mo-molybdopterin cofactor biosynthetic process"/>
    <property type="evidence" value="ECO:0007669"/>
    <property type="project" value="UniProtKB-UniRule"/>
</dbReference>
<dbReference type="GO" id="GO:0005737">
    <property type="term" value="C:cytoplasm"/>
    <property type="evidence" value="ECO:0007669"/>
    <property type="project" value="UniProtKB-SubCell"/>
</dbReference>
<comment type="caution">
    <text evidence="1">Lacks conserved residue(s) required for the propagation of feature annotation.</text>
</comment>
<reference evidence="2 3" key="1">
    <citation type="submission" date="2023-10" db="EMBL/GenBank/DDBJ databases">
        <title>Complete Genome Sequence of Limnobacter thiooxidans CS-K2T, Isolated from freshwater lake sediments in Bavaria, Germany.</title>
        <authorList>
            <person name="Naruki M."/>
            <person name="Watanabe A."/>
            <person name="Warashina T."/>
            <person name="Morita T."/>
            <person name="Arakawa K."/>
        </authorList>
    </citation>
    <scope>NUCLEOTIDE SEQUENCE [LARGE SCALE GENOMIC DNA]</scope>
    <source>
        <strain evidence="2 3">CS-K2</strain>
    </source>
</reference>
<dbReference type="InterPro" id="IPR003786">
    <property type="entry name" value="FdhD"/>
</dbReference>
<dbReference type="KEGG" id="lto:RGQ30_15040"/>
<dbReference type="EMBL" id="AP028947">
    <property type="protein sequence ID" value="BET26003.1"/>
    <property type="molecule type" value="Genomic_DNA"/>
</dbReference>